<dbReference type="SUPFAM" id="SSF56349">
    <property type="entry name" value="DNA breaking-rejoining enzymes"/>
    <property type="match status" value="1"/>
</dbReference>
<evidence type="ECO:0000313" key="3">
    <source>
        <dbReference type="EMBL" id="MCL6698293.1"/>
    </source>
</evidence>
<comment type="caution">
    <text evidence="3">The sequence shown here is derived from an EMBL/GenBank/DDBJ whole genome shotgun (WGS) entry which is preliminary data.</text>
</comment>
<organism evidence="3 4">
    <name type="scientific">Sphingomonas caseinilyticus</name>
    <dbReference type="NCBI Taxonomy" id="2908205"/>
    <lineage>
        <taxon>Bacteria</taxon>
        <taxon>Pseudomonadati</taxon>
        <taxon>Pseudomonadota</taxon>
        <taxon>Alphaproteobacteria</taxon>
        <taxon>Sphingomonadales</taxon>
        <taxon>Sphingomonadaceae</taxon>
        <taxon>Sphingomonas</taxon>
    </lineage>
</organism>
<keyword evidence="4" id="KW-1185">Reference proteome</keyword>
<dbReference type="EMBL" id="JAMGBA010000001">
    <property type="protein sequence ID" value="MCL6698293.1"/>
    <property type="molecule type" value="Genomic_DNA"/>
</dbReference>
<evidence type="ECO:0000313" key="4">
    <source>
        <dbReference type="Proteomes" id="UP001203410"/>
    </source>
</evidence>
<keyword evidence="1" id="KW-0233">DNA recombination</keyword>
<proteinExistence type="predicted"/>
<protein>
    <submittedName>
        <fullName evidence="3">Tyrosine-type recombinase/integrase</fullName>
    </submittedName>
</protein>
<evidence type="ECO:0000259" key="2">
    <source>
        <dbReference type="PROSITE" id="PS51898"/>
    </source>
</evidence>
<dbReference type="InterPro" id="IPR002104">
    <property type="entry name" value="Integrase_catalytic"/>
</dbReference>
<accession>A0ABT0RTG8</accession>
<dbReference type="Pfam" id="PF00589">
    <property type="entry name" value="Phage_integrase"/>
    <property type="match status" value="1"/>
</dbReference>
<dbReference type="InterPro" id="IPR011010">
    <property type="entry name" value="DNA_brk_join_enz"/>
</dbReference>
<gene>
    <name evidence="3" type="ORF">LZ496_05795</name>
</gene>
<dbReference type="PROSITE" id="PS51898">
    <property type="entry name" value="TYR_RECOMBINASE"/>
    <property type="match status" value="1"/>
</dbReference>
<reference evidence="3 4" key="1">
    <citation type="submission" date="2022-05" db="EMBL/GenBank/DDBJ databases">
        <authorList>
            <person name="Jo J.-H."/>
            <person name="Im W.-T."/>
        </authorList>
    </citation>
    <scope>NUCLEOTIDE SEQUENCE [LARGE SCALE GENOMIC DNA]</scope>
    <source>
        <strain evidence="3 4">NSE70-1</strain>
    </source>
</reference>
<sequence length="455" mass="50209">MAKTLTEAKITTREQRKKLPIGVHWRGIDPEVHLGYRKGKRGGKWLVRWYIGDEDYRQRTFATADDELPEGTLDFDDAVREARNLVAVERRKARAAAEGPLLTVRNAVETYSAARDARDTARKGRPVRSDATSRLTRYVTGQQARGKRKEVEATALAEIALYELSESDLLAWRAALPGALKGTTKQRLINDLKAALNEAFAANRSRLPATFPATIKHALRALNEGDGDADEVARENQILSDVEVARLLGAARDIDAEQGWEGDLFRLVLVLAATGARFSQIARLRVGDVQVKAQRLFVPVSRKGRGSKSGGTPVPIGADVLEALMPALKGRASQAPLLERWRSKQVAGGIRWERVGRGSWQSASELVRPWAAIRERAKMSEVISYALRHTSIVRGIRANLPIRLVAALHDTSVAMIERHYGRFVADGLDELAARSVVPLVPQRDDGDVVSLPQRA</sequence>
<name>A0ABT0RTG8_9SPHN</name>
<evidence type="ECO:0000256" key="1">
    <source>
        <dbReference type="ARBA" id="ARBA00023172"/>
    </source>
</evidence>
<dbReference type="InterPro" id="IPR013762">
    <property type="entry name" value="Integrase-like_cat_sf"/>
</dbReference>
<dbReference type="Gene3D" id="1.10.443.10">
    <property type="entry name" value="Intergrase catalytic core"/>
    <property type="match status" value="1"/>
</dbReference>
<dbReference type="Proteomes" id="UP001203410">
    <property type="component" value="Unassembled WGS sequence"/>
</dbReference>
<feature type="domain" description="Tyr recombinase" evidence="2">
    <location>
        <begin position="234"/>
        <end position="433"/>
    </location>
</feature>
<dbReference type="RefSeq" id="WP_249903638.1">
    <property type="nucleotide sequence ID" value="NZ_JAMGBA010000001.1"/>
</dbReference>